<dbReference type="InterPro" id="IPR006119">
    <property type="entry name" value="Resolv_N"/>
</dbReference>
<gene>
    <name evidence="4" type="ORF">UT27_C0007G0021</name>
</gene>
<evidence type="ECO:0000313" key="5">
    <source>
        <dbReference type="Proteomes" id="UP000033998"/>
    </source>
</evidence>
<dbReference type="EMBL" id="LBWE01000007">
    <property type="protein sequence ID" value="KKR01541.1"/>
    <property type="molecule type" value="Genomic_DNA"/>
</dbReference>
<protein>
    <submittedName>
        <fullName evidence="4">Site-specific recombinase</fullName>
    </submittedName>
</protein>
<dbReference type="PANTHER" id="PTHR30461">
    <property type="entry name" value="DNA-INVERTASE FROM LAMBDOID PROPHAGE"/>
    <property type="match status" value="1"/>
</dbReference>
<evidence type="ECO:0000313" key="4">
    <source>
        <dbReference type="EMBL" id="KKR01541.1"/>
    </source>
</evidence>
<dbReference type="Pfam" id="PF07508">
    <property type="entry name" value="Recombinase"/>
    <property type="match status" value="1"/>
</dbReference>
<dbReference type="GO" id="GO:0003677">
    <property type="term" value="F:DNA binding"/>
    <property type="evidence" value="ECO:0007669"/>
    <property type="project" value="InterPro"/>
</dbReference>
<proteinExistence type="predicted"/>
<dbReference type="Pfam" id="PF00239">
    <property type="entry name" value="Resolvase"/>
    <property type="match status" value="1"/>
</dbReference>
<accession>A0A837HS98</accession>
<dbReference type="CDD" id="cd00338">
    <property type="entry name" value="Ser_Recombinase"/>
    <property type="match status" value="1"/>
</dbReference>
<dbReference type="SUPFAM" id="SSF53041">
    <property type="entry name" value="Resolvase-like"/>
    <property type="match status" value="1"/>
</dbReference>
<dbReference type="Gene3D" id="3.40.50.1390">
    <property type="entry name" value="Resolvase, N-terminal catalytic domain"/>
    <property type="match status" value="1"/>
</dbReference>
<dbReference type="GO" id="GO:0000150">
    <property type="term" value="F:DNA strand exchange activity"/>
    <property type="evidence" value="ECO:0007669"/>
    <property type="project" value="InterPro"/>
</dbReference>
<dbReference type="AlphaFoldDB" id="A0A837HS98"/>
<evidence type="ECO:0000259" key="2">
    <source>
        <dbReference type="PROSITE" id="PS51736"/>
    </source>
</evidence>
<feature type="domain" description="Recombinase" evidence="3">
    <location>
        <begin position="169"/>
        <end position="315"/>
    </location>
</feature>
<dbReference type="PROSITE" id="PS51736">
    <property type="entry name" value="RECOMBINASES_3"/>
    <property type="match status" value="1"/>
</dbReference>
<comment type="caution">
    <text evidence="4">The sequence shown here is derived from an EMBL/GenBank/DDBJ whole genome shotgun (WGS) entry which is preliminary data.</text>
</comment>
<dbReference type="SMART" id="SM00857">
    <property type="entry name" value="Resolvase"/>
    <property type="match status" value="1"/>
</dbReference>
<dbReference type="PANTHER" id="PTHR30461:SF23">
    <property type="entry name" value="DNA RECOMBINASE-RELATED"/>
    <property type="match status" value="1"/>
</dbReference>
<evidence type="ECO:0000259" key="3">
    <source>
        <dbReference type="PROSITE" id="PS51737"/>
    </source>
</evidence>
<name>A0A837HS98_9BACT</name>
<dbReference type="PROSITE" id="PS51737">
    <property type="entry name" value="RECOMBINASE_DNA_BIND"/>
    <property type="match status" value="1"/>
</dbReference>
<dbReference type="InterPro" id="IPR036162">
    <property type="entry name" value="Resolvase-like_N_sf"/>
</dbReference>
<dbReference type="InterPro" id="IPR011109">
    <property type="entry name" value="DNA_bind_recombinase_dom"/>
</dbReference>
<evidence type="ECO:0000256" key="1">
    <source>
        <dbReference type="SAM" id="Coils"/>
    </source>
</evidence>
<dbReference type="InterPro" id="IPR038109">
    <property type="entry name" value="DNA_bind_recomb_sf"/>
</dbReference>
<organism evidence="4 5">
    <name type="scientific">Candidatus Nomurabacteria bacterium GW2011_GWD2_39_12</name>
    <dbReference type="NCBI Taxonomy" id="1618759"/>
    <lineage>
        <taxon>Bacteria</taxon>
        <taxon>Candidatus Nomuraibacteriota</taxon>
    </lineage>
</organism>
<dbReference type="Proteomes" id="UP000033998">
    <property type="component" value="Unassembled WGS sequence"/>
</dbReference>
<feature type="domain" description="Resolvase/invertase-type recombinase catalytic" evidence="2">
    <location>
        <begin position="12"/>
        <end position="161"/>
    </location>
</feature>
<keyword evidence="1" id="KW-0175">Coiled coil</keyword>
<feature type="coiled-coil region" evidence="1">
    <location>
        <begin position="416"/>
        <end position="478"/>
    </location>
</feature>
<dbReference type="Gene3D" id="3.90.1750.20">
    <property type="entry name" value="Putative Large Serine Recombinase, Chain B, Domain 2"/>
    <property type="match status" value="1"/>
</dbReference>
<sequence length="557" mass="64651">MVDIINNGIHWFIALYGRVSTSLQEDQETIQNQIMAMKDFADKKFGPGNYTIVRQYLDEGWSGDNIVRPKLDELRVDSKKKIWDAVMIYDPDRLARRYSLQELVMDELKEAGIEVFFVTVSTPKNMEDKILYGVRGLFSEYERAKISERFRLGKLRKVKNGHILTTEALYGYSYIRNNKETKTHGYYVINEEEAVVVRMIFVWVGEEKLTLRQVVRRLQELGIKPRRSKRGVWATSTLTTMLRHKGYTGQGHWGSSYAVVPVNPIKTEKYRQVKKTSRRIKPEAEWIAPNIPIPRIIDDELFMKVRAQLKTNFVLCQRRTKNEYLLGGKIHCSCGKKRCGEGPQHGKHLYYRCSDRIYSFPLPPTCMERGINARIADRMVWQGIIGLITSPDRMLAEMDRWRKNRKDKIKASGIDIDTIQKNITKLKEQVDRYNNAYGAGLFSLEKLKEYTIPRNKQKEELESQIRKVEQEESNINVATMPTENQVKIFSEEISETLENLSFEARQAIIRSTVGKIIGTQKQLQVSGSIPLSLYQNVVYKTNDRHSRFAQCGEVHAF</sequence>
<dbReference type="InterPro" id="IPR050639">
    <property type="entry name" value="SSR_resolvase"/>
</dbReference>
<reference evidence="4 5" key="1">
    <citation type="journal article" date="2015" name="Nature">
        <title>rRNA introns, odd ribosomes, and small enigmatic genomes across a large radiation of phyla.</title>
        <authorList>
            <person name="Brown C.T."/>
            <person name="Hug L.A."/>
            <person name="Thomas B.C."/>
            <person name="Sharon I."/>
            <person name="Castelle C.J."/>
            <person name="Singh A."/>
            <person name="Wilkins M.J."/>
            <person name="Williams K.H."/>
            <person name="Banfield J.F."/>
        </authorList>
    </citation>
    <scope>NUCLEOTIDE SEQUENCE [LARGE SCALE GENOMIC DNA]</scope>
</reference>